<dbReference type="GeneID" id="18563533"/>
<sequence>MDLSGIPAQHSELINAIEMILVAENLIGANSGIQKFDGKWMIKFESLGDGSIIIPMPVNSFNPPNFFSYEKDIRVDIKDVEGFKKAAKEQGIAFSEFKPTRNFGFMTLGTSREKPQESFLTFHFMNHSSLYDFYVLYKKYSS</sequence>
<dbReference type="Proteomes" id="UP000009273">
    <property type="component" value="Segment"/>
</dbReference>
<evidence type="ECO:0000313" key="2">
    <source>
        <dbReference type="Proteomes" id="UP000009273"/>
    </source>
</evidence>
<proteinExistence type="predicted"/>
<organism evidence="1 2">
    <name type="scientific">Bacillus phage G</name>
    <dbReference type="NCBI Taxonomy" id="2884420"/>
    <lineage>
        <taxon>Viruses</taxon>
        <taxon>Duplodnaviria</taxon>
        <taxon>Heunggongvirae</taxon>
        <taxon>Uroviricota</taxon>
        <taxon>Caudoviricetes</taxon>
        <taxon>Donellivirus</taxon>
        <taxon>Donellivirus gee</taxon>
    </lineage>
</organism>
<evidence type="ECO:0000313" key="1">
    <source>
        <dbReference type="EMBL" id="AEO93577.1"/>
    </source>
</evidence>
<name>G3MA59_9CAUD</name>
<protein>
    <submittedName>
        <fullName evidence="1">Gp318</fullName>
    </submittedName>
</protein>
<keyword evidence="2" id="KW-1185">Reference proteome</keyword>
<dbReference type="EMBL" id="JN638751">
    <property type="protein sequence ID" value="AEO93577.1"/>
    <property type="molecule type" value="Genomic_DNA"/>
</dbReference>
<reference evidence="1 2" key="1">
    <citation type="submission" date="2011-09" db="EMBL/GenBank/DDBJ databases">
        <authorList>
            <person name="Pope W.H."/>
            <person name="Pedulla M.L."/>
            <person name="Ford M.E."/>
            <person name="Peebles C.L."/>
            <person name="Hatfull G.H."/>
            <person name="Hendrix R.W."/>
        </authorList>
    </citation>
    <scope>NUCLEOTIDE SEQUENCE [LARGE SCALE GENOMIC DNA]</scope>
    <source>
        <strain evidence="1">G</strain>
    </source>
</reference>
<gene>
    <name evidence="1" type="primary">318</name>
    <name evidence="1" type="ORF">G_318</name>
</gene>
<accession>G3MA59</accession>
<dbReference type="KEGG" id="vg:18563533"/>
<dbReference type="RefSeq" id="YP_009015621.1">
    <property type="nucleotide sequence ID" value="NC_023719.1"/>
</dbReference>